<dbReference type="InterPro" id="IPR002611">
    <property type="entry name" value="IstB_ATP-bd"/>
</dbReference>
<evidence type="ECO:0000313" key="3">
    <source>
        <dbReference type="Proteomes" id="UP000594342"/>
    </source>
</evidence>
<accession>A0A5K0U7G4</accession>
<name>A0A5K0U7G4_9VIRU</name>
<organism evidence="2 3">
    <name type="scientific">Yasminevirus sp. GU-2018</name>
    <dbReference type="NCBI Taxonomy" id="2420051"/>
    <lineage>
        <taxon>Viruses</taxon>
        <taxon>Varidnaviria</taxon>
        <taxon>Bamfordvirae</taxon>
        <taxon>Nucleocytoviricota</taxon>
        <taxon>Megaviricetes</taxon>
        <taxon>Imitervirales</taxon>
        <taxon>Mimiviridae</taxon>
        <taxon>Klosneuvirinae</taxon>
        <taxon>Yasminevirus</taxon>
        <taxon>Yasminevirus saudimassiliense</taxon>
    </lineage>
</organism>
<dbReference type="PANTHER" id="PTHR30050:SF4">
    <property type="entry name" value="ATP-BINDING PROTEIN RV3427C IN INSERTION SEQUENCE-RELATED"/>
    <property type="match status" value="1"/>
</dbReference>
<dbReference type="EMBL" id="UPSH01000001">
    <property type="protein sequence ID" value="VBB17878.1"/>
    <property type="molecule type" value="Genomic_DNA"/>
</dbReference>
<dbReference type="SUPFAM" id="SSF52540">
    <property type="entry name" value="P-loop containing nucleoside triphosphate hydrolases"/>
    <property type="match status" value="1"/>
</dbReference>
<evidence type="ECO:0000313" key="2">
    <source>
        <dbReference type="EMBL" id="VBB17878.1"/>
    </source>
</evidence>
<dbReference type="Proteomes" id="UP000594342">
    <property type="component" value="Unassembled WGS sequence"/>
</dbReference>
<dbReference type="CDD" id="cd00009">
    <property type="entry name" value="AAA"/>
    <property type="match status" value="1"/>
</dbReference>
<feature type="domain" description="IstB-like ATP-binding" evidence="1">
    <location>
        <begin position="441"/>
        <end position="526"/>
    </location>
</feature>
<evidence type="ECO:0000259" key="1">
    <source>
        <dbReference type="Pfam" id="PF01695"/>
    </source>
</evidence>
<dbReference type="GO" id="GO:0006260">
    <property type="term" value="P:DNA replication"/>
    <property type="evidence" value="ECO:0007669"/>
    <property type="project" value="TreeGrafter"/>
</dbReference>
<proteinExistence type="predicted"/>
<dbReference type="Gene3D" id="3.40.50.300">
    <property type="entry name" value="P-loop containing nucleotide triphosphate hydrolases"/>
    <property type="match status" value="1"/>
</dbReference>
<keyword evidence="3" id="KW-1185">Reference proteome</keyword>
<sequence>MPFNREPSDEDIWVSPKFRCSEYEHRFNNGSYSHSYASVRGDLLSKYHLINNFGELDSFEIKESGTDPSAVCGVLQQLNAPYSQRNCVTGIYYAQEYPDRRDSANMHLLNGMTNSAFWDVKKSDNCLFQTKDGVDIRPSEALKAFFYGPTVADCGSVLNACVYQIILNRKGVEEFDKIFGGGVSKFVITPYNFQLFESENKGFLGTVGNPLYRFYDCIYNVHTRSEALETHELLATLKTGDLVYIKGVEKYEHKHLVGAGVGWNLVCYRPTPESEPLFLGFGPNKFSPVVNGVFTGGFLTYEQVKMLLIDSYNQPQNAGTHHKLATFVPKTESDKTAIRCAGSLVTDVVDYFHPIVGIQNVIRMNLDRLDAYTSTTCEHSDMLWRNIRADTKLVLKHKKSSGILMRMSDFPVENRDCSFESYIVSDGEKHTVQTMLLETCSRFAQSVCSDKFIDITPIGLILCGSAGIGKTHLAISIAKNALKYGRTVSYLDSMTISRAYQESGGTTTDFSDCFYGADLIVFDDINAKYGSAHNVYVSAMNYCFKNKKAFVVSTNTCFFDISSAFPRYLNFDELETKNIVILKDLNAESYRHQNSVCANIVNIDLSLNAPFKIARPFRDSNWVFVNATFCFDSVAVANVKAFAEREKLSKHIYIAQDAYRGGIVHDLYLEVLDHEQFDAVIIVVDNEQTAEQFHHLTQIAHNKKIRIFVITSNLEHFRDLVIQQLNSRFAEEERIRVVDRLKAQFKGVFDNVDSDAKQKTSQSTTTELTILFTELAISRTMTKFGGKCVERVEKICDVISRHTFSNRIDSEYPPWSTTHAIPLIFTERVPMANIRDAFATHSPFDAHITHNVRDACQKTKKWLRIQSKHSQKNQPVHTKKITVSQKVRKYLLKR</sequence>
<gene>
    <name evidence="2" type="ORF">YASMINEVIRUS_341</name>
</gene>
<dbReference type="PANTHER" id="PTHR30050">
    <property type="entry name" value="CHROMOSOMAL REPLICATION INITIATOR PROTEIN DNAA"/>
    <property type="match status" value="1"/>
</dbReference>
<dbReference type="Pfam" id="PF01695">
    <property type="entry name" value="IstB_IS21"/>
    <property type="match status" value="1"/>
</dbReference>
<comment type="caution">
    <text evidence="2">The sequence shown here is derived from an EMBL/GenBank/DDBJ whole genome shotgun (WGS) entry which is preliminary data.</text>
</comment>
<dbReference type="GO" id="GO:0005524">
    <property type="term" value="F:ATP binding"/>
    <property type="evidence" value="ECO:0007669"/>
    <property type="project" value="InterPro"/>
</dbReference>
<reference evidence="2 3" key="1">
    <citation type="submission" date="2018-10" db="EMBL/GenBank/DDBJ databases">
        <authorList>
            <consortium name="IHU Genomes"/>
        </authorList>
    </citation>
    <scope>NUCLEOTIDE SEQUENCE [LARGE SCALE GENOMIC DNA]</scope>
    <source>
        <strain evidence="2 3">A1</strain>
    </source>
</reference>
<dbReference type="InterPro" id="IPR027417">
    <property type="entry name" value="P-loop_NTPase"/>
</dbReference>
<protein>
    <recommendedName>
        <fullName evidence="1">IstB-like ATP-binding domain-containing protein</fullName>
    </recommendedName>
</protein>